<dbReference type="GO" id="GO:0031380">
    <property type="term" value="C:nuclear RNA-directed RNA polymerase complex"/>
    <property type="evidence" value="ECO:0007669"/>
    <property type="project" value="TreeGrafter"/>
</dbReference>
<evidence type="ECO:0000256" key="9">
    <source>
        <dbReference type="SAM" id="Coils"/>
    </source>
</evidence>
<evidence type="ECO:0000256" key="6">
    <source>
        <dbReference type="ARBA" id="ARBA00023158"/>
    </source>
</evidence>
<protein>
    <recommendedName>
        <fullName evidence="8">RNA-dependent RNA polymerase</fullName>
        <ecNumber evidence="8">2.7.7.48</ecNumber>
    </recommendedName>
</protein>
<organism evidence="12 13">
    <name type="scientific">Crassostrea virginica</name>
    <name type="common">Eastern oyster</name>
    <dbReference type="NCBI Taxonomy" id="6565"/>
    <lineage>
        <taxon>Eukaryota</taxon>
        <taxon>Metazoa</taxon>
        <taxon>Spiralia</taxon>
        <taxon>Lophotrochozoa</taxon>
        <taxon>Mollusca</taxon>
        <taxon>Bivalvia</taxon>
        <taxon>Autobranchia</taxon>
        <taxon>Pteriomorphia</taxon>
        <taxon>Ostreida</taxon>
        <taxon>Ostreoidea</taxon>
        <taxon>Ostreidae</taxon>
        <taxon>Crassostrea</taxon>
    </lineage>
</organism>
<dbReference type="Proteomes" id="UP000694844">
    <property type="component" value="Chromosome 8"/>
</dbReference>
<dbReference type="GO" id="GO:0003723">
    <property type="term" value="F:RNA binding"/>
    <property type="evidence" value="ECO:0007669"/>
    <property type="project" value="UniProtKB-KW"/>
</dbReference>
<accession>A0A8B8B734</accession>
<evidence type="ECO:0000256" key="2">
    <source>
        <dbReference type="ARBA" id="ARBA00022484"/>
    </source>
</evidence>
<dbReference type="Pfam" id="PF26253">
    <property type="entry name" value="RdRP_head"/>
    <property type="match status" value="1"/>
</dbReference>
<dbReference type="InterPro" id="IPR007855">
    <property type="entry name" value="RDRP"/>
</dbReference>
<dbReference type="InterPro" id="IPR058752">
    <property type="entry name" value="RDRP_C_head"/>
</dbReference>
<dbReference type="InterPro" id="IPR057596">
    <property type="entry name" value="RDRP_core"/>
</dbReference>
<comment type="catalytic activity">
    <reaction evidence="7 8">
        <text>RNA(n) + a ribonucleoside 5'-triphosphate = RNA(n+1) + diphosphate</text>
        <dbReference type="Rhea" id="RHEA:21248"/>
        <dbReference type="Rhea" id="RHEA-COMP:14527"/>
        <dbReference type="Rhea" id="RHEA-COMP:17342"/>
        <dbReference type="ChEBI" id="CHEBI:33019"/>
        <dbReference type="ChEBI" id="CHEBI:61557"/>
        <dbReference type="ChEBI" id="CHEBI:140395"/>
        <dbReference type="EC" id="2.7.7.48"/>
    </reaction>
</comment>
<feature type="coiled-coil region" evidence="9">
    <location>
        <begin position="602"/>
        <end position="629"/>
    </location>
</feature>
<dbReference type="OrthoDB" id="6513042at2759"/>
<reference evidence="13" key="1">
    <citation type="submission" date="2025-08" db="UniProtKB">
        <authorList>
            <consortium name="RefSeq"/>
        </authorList>
    </citation>
    <scope>IDENTIFICATION</scope>
    <source>
        <tissue evidence="13">Whole sample</tissue>
    </source>
</reference>
<dbReference type="GeneID" id="111107554"/>
<keyword evidence="4 8" id="KW-0548">Nucleotidyltransferase</keyword>
<keyword evidence="5 8" id="KW-0694">RNA-binding</keyword>
<comment type="similarity">
    <text evidence="1 8">Belongs to the RdRP family.</text>
</comment>
<feature type="domain" description="RDRP C-terminal head" evidence="11">
    <location>
        <begin position="613"/>
        <end position="743"/>
    </location>
</feature>
<sequence>MEKPFFSFKGELLSVIKMTPGMDKTKHNLPSHYFMVARVVLTPTKLLYLPKEPVFQNRILRRYGEEFFIRVVFRDEDFEKISNVQTFALDSILGRMKKTFKDGLEIHDRHYEFLGCSNSQLREHSFWFFHPHNDINADHIRKTSGEISSEKCVASYVSRFGLCFSASRKTVDVDTKCVEYRDDAQNDKYCFTDGIGCISPHLAKKVAMELQLSPVPSAFQIRFGGCKGVVARDPSLGAEKDVLVIRNSMKKFESDSHNLEILEVTRPGRLHLNKQVITLLSGLGVPDHVFLNLQEEMLIDMADMLLDDEKALSALMESAIGMDFVRLAKKGLSFIQEPFFRSLLQAIYHHKLRSLMKRTKIQIPLDKGRIMMGTSDETRTLEQGQFFIQYSKETHLPGKNVIVVERDVVVTKNPCFHEGDIRVLQAVNVPSLSHMVDCIVFPQVGQRPHPDEMSGSDLDGDIYFVCWDEQLCKFENRTPMDFPKAEKKRLEREIESHDIIDFLAEYIRYDKLGLIANAHLVHSDSNENGIFSIECHKLAQMHSEAVDFPKTGITPKFDYDLRPKCYPDFMMKKDKQIYSSRKIIGKLFRQCRSIRYMQNRFKLKLESDMEFLSEEIDKKTMNNAEQQKNLYRRRMLEVLDLYGIKSEAEGLSGLPQNVSTTKGYLREEIYHVGQIVKEKISMIQKRTREEFFEEFGGDSHEKLADRRVIAKALAWYKVTYTNEVDSVRPILSFPWIVADVLVTNEKPYLHNQESRLDGILNEYYDATQTDRNHEKFSLNLIKEKFRRLLWDVHRENVECISLGLECSGILNGQQTYNIAIKGLQLHEIEEKMTKQGIIKTSEDPCYILIDTEIERCNVRIINDGRIVTLSSTLQEYLSKARHLKPVIQCLQDLLRPVLQGILPVDSKGHHFCDLVAALIVCFSLSRAHSSMVTNAFPVKPFETEYGKNLLFVLKNFILCSGSFNNDINTMFKDGLNALGMDNFNDTNEIAKALFLVYQQIAQYPDVTIISHCQSVKDLCTDPSPDMFEESEQYGIFNLPITVVGSAKFVVKYLEYQVSTKSGADVLFYNNKKILNKFEAWGKKKAHQKISALIETFSMKGGGELSSEAKKGHVVVNEAYSVIFQGGCNESELLFEKYNGPCQEMHENREMYLPKITKPIDSKEMSFWEDFEERFIQQWATLKSEYIDLVHGDISMIISFGIFYVMNVQQNKGMNVSKLNRLFTNISQRKKELEKKKEKKINYKTMPYTFSFQPVVHQNTDTICDVLKNLGFLYSGMETNISIRIGGKDLVVCHFRENGYLWTMNFSDTKWGIITVVPESSQDVMQPTNIRFRLQSFKYLNREVFGLIKEYKPLVERKPMFRITPDGYILDAFFHDQDILYARKKVTKIYRNLDSNDDSSQSLKVEVSRVTQLKLNDEKTKLIRSASSRVEVNLCPSLPSLKSLNNELKSYARYILDKALILASRFDVI</sequence>
<evidence type="ECO:0000313" key="13">
    <source>
        <dbReference type="RefSeq" id="XP_022298519.1"/>
    </source>
</evidence>
<evidence type="ECO:0000256" key="1">
    <source>
        <dbReference type="ARBA" id="ARBA00005762"/>
    </source>
</evidence>
<name>A0A8B8B734_CRAVI</name>
<dbReference type="PANTHER" id="PTHR23079">
    <property type="entry name" value="RNA-DEPENDENT RNA POLYMERASE"/>
    <property type="match status" value="1"/>
</dbReference>
<dbReference type="Pfam" id="PF05183">
    <property type="entry name" value="RdRP"/>
    <property type="match status" value="1"/>
</dbReference>
<keyword evidence="2 8" id="KW-0696">RNA-directed RNA polymerase</keyword>
<feature type="domain" description="RDRP core" evidence="10">
    <location>
        <begin position="41"/>
        <end position="590"/>
    </location>
</feature>
<dbReference type="GO" id="GO:0003968">
    <property type="term" value="F:RNA-directed RNA polymerase activity"/>
    <property type="evidence" value="ECO:0007669"/>
    <property type="project" value="UniProtKB-KW"/>
</dbReference>
<evidence type="ECO:0000256" key="7">
    <source>
        <dbReference type="ARBA" id="ARBA00048744"/>
    </source>
</evidence>
<dbReference type="EC" id="2.7.7.48" evidence="8"/>
<dbReference type="GO" id="GO:0030422">
    <property type="term" value="P:siRNA processing"/>
    <property type="evidence" value="ECO:0007669"/>
    <property type="project" value="TreeGrafter"/>
</dbReference>
<evidence type="ECO:0000256" key="5">
    <source>
        <dbReference type="ARBA" id="ARBA00022884"/>
    </source>
</evidence>
<proteinExistence type="inferred from homology"/>
<keyword evidence="3 8" id="KW-0808">Transferase</keyword>
<evidence type="ECO:0000256" key="4">
    <source>
        <dbReference type="ARBA" id="ARBA00022695"/>
    </source>
</evidence>
<evidence type="ECO:0000313" key="12">
    <source>
        <dbReference type="Proteomes" id="UP000694844"/>
    </source>
</evidence>
<evidence type="ECO:0000259" key="11">
    <source>
        <dbReference type="Pfam" id="PF26253"/>
    </source>
</evidence>
<keyword evidence="12" id="KW-1185">Reference proteome</keyword>
<evidence type="ECO:0000256" key="3">
    <source>
        <dbReference type="ARBA" id="ARBA00022679"/>
    </source>
</evidence>
<dbReference type="KEGG" id="cvn:111107554"/>
<dbReference type="PANTHER" id="PTHR23079:SF55">
    <property type="entry name" value="RNA-DIRECTED RNA POLYMERASE"/>
    <property type="match status" value="1"/>
</dbReference>
<gene>
    <name evidence="13" type="primary">LOC111107554</name>
</gene>
<keyword evidence="6" id="KW-0943">RNA-mediated gene silencing</keyword>
<evidence type="ECO:0000256" key="8">
    <source>
        <dbReference type="RuleBase" id="RU363098"/>
    </source>
</evidence>
<keyword evidence="9" id="KW-0175">Coiled coil</keyword>
<evidence type="ECO:0000259" key="10">
    <source>
        <dbReference type="Pfam" id="PF05183"/>
    </source>
</evidence>
<dbReference type="RefSeq" id="XP_022298519.1">
    <property type="nucleotide sequence ID" value="XM_022442811.1"/>
</dbReference>